<dbReference type="InterPro" id="IPR011990">
    <property type="entry name" value="TPR-like_helical_dom_sf"/>
</dbReference>
<dbReference type="Pfam" id="PF13424">
    <property type="entry name" value="TPR_12"/>
    <property type="match status" value="6"/>
</dbReference>
<feature type="repeat" description="TPR" evidence="3">
    <location>
        <begin position="825"/>
        <end position="858"/>
    </location>
</feature>
<keyword evidence="2 3" id="KW-0802">TPR repeat</keyword>
<feature type="repeat" description="TPR" evidence="3">
    <location>
        <begin position="591"/>
        <end position="624"/>
    </location>
</feature>
<dbReference type="InterPro" id="IPR019734">
    <property type="entry name" value="TPR_rpt"/>
</dbReference>
<feature type="repeat" description="TPR" evidence="3">
    <location>
        <begin position="951"/>
        <end position="984"/>
    </location>
</feature>
<dbReference type="OrthoDB" id="9991317at2759"/>
<evidence type="ECO:0000313" key="5">
    <source>
        <dbReference type="EMBL" id="CAF1455885.1"/>
    </source>
</evidence>
<evidence type="ECO:0000313" key="4">
    <source>
        <dbReference type="EMBL" id="CAF1189124.1"/>
    </source>
</evidence>
<dbReference type="PROSITE" id="PS51996">
    <property type="entry name" value="TR_MART"/>
    <property type="match status" value="1"/>
</dbReference>
<dbReference type="Proteomes" id="UP000663877">
    <property type="component" value="Unassembled WGS sequence"/>
</dbReference>
<organism evidence="5 6">
    <name type="scientific">Adineta steineri</name>
    <dbReference type="NCBI Taxonomy" id="433720"/>
    <lineage>
        <taxon>Eukaryota</taxon>
        <taxon>Metazoa</taxon>
        <taxon>Spiralia</taxon>
        <taxon>Gnathifera</taxon>
        <taxon>Rotifera</taxon>
        <taxon>Eurotatoria</taxon>
        <taxon>Bdelloidea</taxon>
        <taxon>Adinetida</taxon>
        <taxon>Adinetidae</taxon>
        <taxon>Adineta</taxon>
    </lineage>
</organism>
<evidence type="ECO:0000256" key="1">
    <source>
        <dbReference type="ARBA" id="ARBA00022737"/>
    </source>
</evidence>
<dbReference type="EMBL" id="CAJNOI010000215">
    <property type="protein sequence ID" value="CAF1189124.1"/>
    <property type="molecule type" value="Genomic_DNA"/>
</dbReference>
<sequence>MSESESSQKPSLPSNPFIRNNSATIISSDDIQLRRRMVRNYSLLWLDECMDQTNKDYENSMIQIQTIADNVNVFNQRDECIDFLSDAQDIKFFLIVKDTMSQQIMPLINDIPQLDSVYIFSNIKSCHEKLTKKWRKIKSAHSNIDDLCQGLQLGIKQYHQDSIAMSFITTNDMKSAGNLNQLEPTFMYTQLFKEILLNMKHGKQAIKEFTTYCRQNNTGSPANIDQFENDYHTQSAIWWYTFPSFIYSMLNGGLRFMEGDTLIKMGFFMHDLHLQIKELHQQQSNTDHSKPFTVYRGQGLSKANFEKLQKTKGSLMSFNNFLSTSTGQDTPLGFALSALENADTVGILFEISINPRVKSVPFAFIKEKSYFDEEDEILFSMHTVFRVGAIKVMDINNQLYQVELKLTSDDDQQLRLLTDRIREEAGGDTGWYRLGILLFKIGQLNKAEELYNVLLEHSSDESEKAICYLNLAYAKNKQGDYEKAISFYKQGQEIQQKNLPSNHPSLATSYNNIGNVYENMGDYSKALLFYEQGLENRQKTLSLNYPDLATSYNNIGGVYNSMGQYSQALSYYDQGLQIYQKHIPSNHPSLATSYSNIGNVYDNNGEYSKALSYYEKALEIQQKTVPSNHPDLATSYNNIGSVYDNMGQNSKALSSHEKALEIFEKTLPLHHPSLATSYNNIGTLEIREKTLPSNHPSLATSYNNIGNVYENTGDYSKALSYYEKTVEIFEKPLLSNHPSLATSYSNIGSVYEKMGAHLKALSFYKQALEIREKTLPSNHPDLATSYNNIGCVYTKMEEYSKAVSYFEKAREIQEKTVPSNHPTLATSYSNIGSVCENMGEYSKALLYYEKALEIQQKNLPSNHLDLANSYNNIGNVYDKMGEYSKALSSHEKTIKICQKALPSNHSLLATLYANVGLVYHKAEEYSKALLYFEKGFEIQQETRPSNHPDFATSYNNIGSVYERMGKYSKALSYYEKVIEIYQNTLPTNHPGLAQSYNNIGLMYYNMKDYSEALSYYERAMDICQRTLSPTYPLIKSVKESIEVVKKILQRIDDK</sequence>
<feature type="repeat" description="TPR" evidence="3">
    <location>
        <begin position="909"/>
        <end position="942"/>
    </location>
</feature>
<keyword evidence="6" id="KW-1185">Reference proteome</keyword>
<feature type="repeat" description="TPR" evidence="3">
    <location>
        <begin position="867"/>
        <end position="900"/>
    </location>
</feature>
<dbReference type="EMBL" id="CAJNOM010000470">
    <property type="protein sequence ID" value="CAF1455885.1"/>
    <property type="molecule type" value="Genomic_DNA"/>
</dbReference>
<dbReference type="AlphaFoldDB" id="A0A815Q0Q7"/>
<accession>A0A815Q0Q7</accession>
<gene>
    <name evidence="4" type="ORF">BJG266_LOCUS26228</name>
    <name evidence="5" type="ORF">QVE165_LOCUS40606</name>
</gene>
<feature type="repeat" description="TPR" evidence="3">
    <location>
        <begin position="428"/>
        <end position="461"/>
    </location>
</feature>
<dbReference type="Pfam" id="PF13374">
    <property type="entry name" value="TPR_10"/>
    <property type="match status" value="2"/>
</dbReference>
<dbReference type="Gene3D" id="1.25.40.10">
    <property type="entry name" value="Tetratricopeptide repeat domain"/>
    <property type="match status" value="5"/>
</dbReference>
<evidence type="ECO:0000256" key="2">
    <source>
        <dbReference type="ARBA" id="ARBA00022803"/>
    </source>
</evidence>
<dbReference type="PROSITE" id="PS50005">
    <property type="entry name" value="TPR"/>
    <property type="match status" value="14"/>
</dbReference>
<comment type="caution">
    <text evidence="5">The sequence shown here is derived from an EMBL/GenBank/DDBJ whole genome shotgun (WGS) entry which is preliminary data.</text>
</comment>
<dbReference type="SUPFAM" id="SSF56399">
    <property type="entry name" value="ADP-ribosylation"/>
    <property type="match status" value="1"/>
</dbReference>
<proteinExistence type="predicted"/>
<feature type="repeat" description="TPR" evidence="3">
    <location>
        <begin position="507"/>
        <end position="540"/>
    </location>
</feature>
<dbReference type="PANTHER" id="PTHR45641:SF1">
    <property type="entry name" value="AAA+ ATPASE DOMAIN-CONTAINING PROTEIN"/>
    <property type="match status" value="1"/>
</dbReference>
<feature type="repeat" description="TPR" evidence="3">
    <location>
        <begin position="783"/>
        <end position="816"/>
    </location>
</feature>
<evidence type="ECO:0000313" key="6">
    <source>
        <dbReference type="Proteomes" id="UP000663832"/>
    </source>
</evidence>
<dbReference type="PANTHER" id="PTHR45641">
    <property type="entry name" value="TETRATRICOPEPTIDE REPEAT PROTEIN (AFU_ORTHOLOGUE AFUA_6G03870)"/>
    <property type="match status" value="1"/>
</dbReference>
<dbReference type="PROSITE" id="PS50293">
    <property type="entry name" value="TPR_REGION"/>
    <property type="match status" value="9"/>
</dbReference>
<evidence type="ECO:0000256" key="3">
    <source>
        <dbReference type="PROSITE-ProRule" id="PRU00339"/>
    </source>
</evidence>
<dbReference type="Proteomes" id="UP000663832">
    <property type="component" value="Unassembled WGS sequence"/>
</dbReference>
<dbReference type="Gene3D" id="3.90.176.10">
    <property type="entry name" value="Toxin ADP-ribosyltransferase, Chain A, domain 1"/>
    <property type="match status" value="1"/>
</dbReference>
<feature type="repeat" description="TPR" evidence="3">
    <location>
        <begin position="465"/>
        <end position="498"/>
    </location>
</feature>
<feature type="repeat" description="TPR" evidence="3">
    <location>
        <begin position="699"/>
        <end position="732"/>
    </location>
</feature>
<reference evidence="5" key="1">
    <citation type="submission" date="2021-02" db="EMBL/GenBank/DDBJ databases">
        <authorList>
            <person name="Nowell W R."/>
        </authorList>
    </citation>
    <scope>NUCLEOTIDE SEQUENCE</scope>
</reference>
<dbReference type="SUPFAM" id="SSF48452">
    <property type="entry name" value="TPR-like"/>
    <property type="match status" value="2"/>
</dbReference>
<name>A0A815Q0Q7_9BILA</name>
<dbReference type="InterPro" id="IPR006597">
    <property type="entry name" value="Sel1-like"/>
</dbReference>
<dbReference type="SMART" id="SM00028">
    <property type="entry name" value="TPR"/>
    <property type="match status" value="14"/>
</dbReference>
<feature type="repeat" description="TPR" evidence="3">
    <location>
        <begin position="633"/>
        <end position="666"/>
    </location>
</feature>
<dbReference type="SUPFAM" id="SSF81901">
    <property type="entry name" value="HCP-like"/>
    <property type="match status" value="1"/>
</dbReference>
<keyword evidence="1" id="KW-0677">Repeat</keyword>
<feature type="repeat" description="TPR" evidence="3">
    <location>
        <begin position="993"/>
        <end position="1026"/>
    </location>
</feature>
<feature type="repeat" description="TPR" evidence="3">
    <location>
        <begin position="741"/>
        <end position="774"/>
    </location>
</feature>
<protein>
    <submittedName>
        <fullName evidence="5">Uncharacterized protein</fullName>
    </submittedName>
</protein>
<dbReference type="SMART" id="SM00671">
    <property type="entry name" value="SEL1"/>
    <property type="match status" value="6"/>
</dbReference>
<feature type="repeat" description="TPR" evidence="3">
    <location>
        <begin position="549"/>
        <end position="582"/>
    </location>
</feature>